<evidence type="ECO:0000313" key="3">
    <source>
        <dbReference type="EMBL" id="RST59650.1"/>
    </source>
</evidence>
<gene>
    <name evidence="3" type="ORF">D5F11_011125</name>
    <name evidence="2" type="ORF">J6TS1_36790</name>
</gene>
<proteinExistence type="predicted"/>
<reference evidence="3 4" key="1">
    <citation type="submission" date="2018-12" db="EMBL/GenBank/DDBJ databases">
        <authorList>
            <person name="Sun L."/>
            <person name="Chen Z."/>
        </authorList>
    </citation>
    <scope>NUCLEOTIDE SEQUENCE [LARGE SCALE GENOMIC DNA]</scope>
    <source>
        <strain evidence="3 4">LMG 29736</strain>
    </source>
</reference>
<evidence type="ECO:0000313" key="5">
    <source>
        <dbReference type="Proteomes" id="UP000680670"/>
    </source>
</evidence>
<dbReference type="InterPro" id="IPR023346">
    <property type="entry name" value="Lysozyme-like_dom_sf"/>
</dbReference>
<dbReference type="InterPro" id="IPR008258">
    <property type="entry name" value="Transglycosylase_SLT_dom_1"/>
</dbReference>
<dbReference type="AlphaFoldDB" id="A0A429X8K6"/>
<dbReference type="PANTHER" id="PTHR37423:SF2">
    <property type="entry name" value="MEMBRANE-BOUND LYTIC MUREIN TRANSGLYCOSYLASE C"/>
    <property type="match status" value="1"/>
</dbReference>
<name>A0A429X8K6_SIMTE</name>
<sequence length="221" mass="23966">MNSLGQIRALLELQSLQNFSEQPSNAGTPASSSFASLLQEFVQSQNTISPYGQAENGLNTLGQVFQNNQAYIQHYLTDKGSTPNIHETASPTVMKTGSSIEKIIERAAETYQLPSKLIKAIIRHESNFNTRAVSGAGASGLMQLMPATARGLGVTDIMDPEQNVMAGAKYLRNMLDKYKGNVKLALAAYNAGPGNVDKYGGIPPFKETQNYVRKVTDTYLS</sequence>
<protein>
    <submittedName>
        <fullName evidence="3">Lytic transglycosylase domain-containing protein</fullName>
    </submittedName>
</protein>
<evidence type="ECO:0000313" key="4">
    <source>
        <dbReference type="Proteomes" id="UP000287296"/>
    </source>
</evidence>
<feature type="domain" description="Transglycosylase SLT" evidence="1">
    <location>
        <begin position="103"/>
        <end position="211"/>
    </location>
</feature>
<keyword evidence="5" id="KW-1185">Reference proteome</keyword>
<comment type="caution">
    <text evidence="3">The sequence shown here is derived from an EMBL/GenBank/DDBJ whole genome shotgun (WGS) entry which is preliminary data.</text>
</comment>
<dbReference type="Gene3D" id="1.10.530.10">
    <property type="match status" value="1"/>
</dbReference>
<organism evidence="3 4">
    <name type="scientific">Siminovitchia terrae</name>
    <name type="common">Bacillus terrae</name>
    <dbReference type="NCBI Taxonomy" id="1914933"/>
    <lineage>
        <taxon>Bacteria</taxon>
        <taxon>Bacillati</taxon>
        <taxon>Bacillota</taxon>
        <taxon>Bacilli</taxon>
        <taxon>Bacillales</taxon>
        <taxon>Bacillaceae</taxon>
        <taxon>Siminovitchia</taxon>
    </lineage>
</organism>
<dbReference type="Proteomes" id="UP000680670">
    <property type="component" value="Unassembled WGS sequence"/>
</dbReference>
<dbReference type="CDD" id="cd00254">
    <property type="entry name" value="LT-like"/>
    <property type="match status" value="1"/>
</dbReference>
<dbReference type="EMBL" id="BORJ01000011">
    <property type="protein sequence ID" value="GIN97809.1"/>
    <property type="molecule type" value="Genomic_DNA"/>
</dbReference>
<dbReference type="Pfam" id="PF01464">
    <property type="entry name" value="SLT"/>
    <property type="match status" value="1"/>
</dbReference>
<dbReference type="PANTHER" id="PTHR37423">
    <property type="entry name" value="SOLUBLE LYTIC MUREIN TRANSGLYCOSYLASE-RELATED"/>
    <property type="match status" value="1"/>
</dbReference>
<dbReference type="Proteomes" id="UP000287296">
    <property type="component" value="Unassembled WGS sequence"/>
</dbReference>
<accession>A0A429X8K6</accession>
<dbReference type="SUPFAM" id="SSF53955">
    <property type="entry name" value="Lysozyme-like"/>
    <property type="match status" value="1"/>
</dbReference>
<evidence type="ECO:0000313" key="2">
    <source>
        <dbReference type="EMBL" id="GIN97809.1"/>
    </source>
</evidence>
<evidence type="ECO:0000259" key="1">
    <source>
        <dbReference type="Pfam" id="PF01464"/>
    </source>
</evidence>
<dbReference type="OrthoDB" id="9815002at2"/>
<dbReference type="EMBL" id="QYTW02000009">
    <property type="protein sequence ID" value="RST59650.1"/>
    <property type="molecule type" value="Genomic_DNA"/>
</dbReference>
<dbReference type="RefSeq" id="WP_120116453.1">
    <property type="nucleotide sequence ID" value="NZ_BORJ01000011.1"/>
</dbReference>
<reference evidence="2 5" key="2">
    <citation type="submission" date="2021-03" db="EMBL/GenBank/DDBJ databases">
        <title>Antimicrobial resistance genes in bacteria isolated from Japanese honey, and their potential for conferring macrolide and lincosamide resistance in the American foulbrood pathogen Paenibacillus larvae.</title>
        <authorList>
            <person name="Okamoto M."/>
            <person name="Kumagai M."/>
            <person name="Kanamori H."/>
            <person name="Takamatsu D."/>
        </authorList>
    </citation>
    <scope>NUCLEOTIDE SEQUENCE [LARGE SCALE GENOMIC DNA]</scope>
    <source>
        <strain evidence="2 5">J6TS1</strain>
    </source>
</reference>